<name>A0A410V7S7_9BRAD</name>
<organism evidence="1 4">
    <name type="scientific">Bradyrhizobium guangdongense</name>
    <dbReference type="NCBI Taxonomy" id="1325090"/>
    <lineage>
        <taxon>Bacteria</taxon>
        <taxon>Pseudomonadati</taxon>
        <taxon>Pseudomonadota</taxon>
        <taxon>Alphaproteobacteria</taxon>
        <taxon>Hyphomicrobiales</taxon>
        <taxon>Nitrobacteraceae</taxon>
        <taxon>Bradyrhizobium</taxon>
    </lineage>
</organism>
<proteinExistence type="predicted"/>
<evidence type="ECO:0000313" key="2">
    <source>
        <dbReference type="EMBL" id="QOZ60808.1"/>
    </source>
</evidence>
<reference evidence="1" key="1">
    <citation type="journal article" date="2014" name="Int. J. Syst. Evol. Microbiol.">
        <title>Complete genome sequence of Corynebacterium casei LMG S-19264T (=DSM 44701T), isolated from a smear-ripened cheese.</title>
        <authorList>
            <consortium name="US DOE Joint Genome Institute (JGI-PGF)"/>
            <person name="Walter F."/>
            <person name="Albersmeier A."/>
            <person name="Kalinowski J."/>
            <person name="Ruckert C."/>
        </authorList>
    </citation>
    <scope>NUCLEOTIDE SEQUENCE</scope>
    <source>
        <strain evidence="1">CGMCC 1.15034</strain>
    </source>
</reference>
<evidence type="ECO:0000313" key="4">
    <source>
        <dbReference type="Proteomes" id="UP000625079"/>
    </source>
</evidence>
<accession>A0A410V7S7</accession>
<keyword evidence="3" id="KW-1185">Reference proteome</keyword>
<dbReference type="OrthoDB" id="7997884at2"/>
<dbReference type="EMBL" id="CP030057">
    <property type="protein sequence ID" value="QOZ60808.1"/>
    <property type="molecule type" value="Genomic_DNA"/>
</dbReference>
<evidence type="ECO:0000313" key="3">
    <source>
        <dbReference type="Proteomes" id="UP000593880"/>
    </source>
</evidence>
<dbReference type="EMBL" id="BMHC01000031">
    <property type="protein sequence ID" value="GGI33485.1"/>
    <property type="molecule type" value="Genomic_DNA"/>
</dbReference>
<dbReference type="Proteomes" id="UP000593880">
    <property type="component" value="Chromosome"/>
</dbReference>
<sequence>MALHRDIFWIGRQWAVTGAGIQAVDQRLRGVLDIEVARLWDDDLVGSRRAKPGVNAADFDKALAVARERFPQASALDPMVAHLEALGVVDTPAVSSVVPEMKLYAEGRLARFLPQWRIRR</sequence>
<protein>
    <submittedName>
        <fullName evidence="1">Uncharacterized protein</fullName>
    </submittedName>
</protein>
<reference evidence="1" key="3">
    <citation type="submission" date="2022-12" db="EMBL/GenBank/DDBJ databases">
        <authorList>
            <person name="Sun Q."/>
            <person name="Zhou Y."/>
        </authorList>
    </citation>
    <scope>NUCLEOTIDE SEQUENCE</scope>
    <source>
        <strain evidence="1">CGMCC 1.15034</strain>
    </source>
</reference>
<dbReference type="AlphaFoldDB" id="A0A410V7S7"/>
<dbReference type="RefSeq" id="WP_128966407.1">
    <property type="nucleotide sequence ID" value="NZ_BMHC01000031.1"/>
</dbReference>
<reference evidence="2 3" key="2">
    <citation type="submission" date="2018-06" db="EMBL/GenBank/DDBJ databases">
        <title>Comparative genomics of rhizobia nodulating Arachis hypogaea in China.</title>
        <authorList>
            <person name="Li Y."/>
        </authorList>
    </citation>
    <scope>NUCLEOTIDE SEQUENCE [LARGE SCALE GENOMIC DNA]</scope>
    <source>
        <strain evidence="2 3">CCBAU 51658</strain>
    </source>
</reference>
<gene>
    <name evidence="1" type="ORF">GCM10010987_74620</name>
    <name evidence="2" type="ORF">XH86_20320</name>
</gene>
<evidence type="ECO:0000313" key="1">
    <source>
        <dbReference type="EMBL" id="GGI33485.1"/>
    </source>
</evidence>
<dbReference type="Proteomes" id="UP000625079">
    <property type="component" value="Unassembled WGS sequence"/>
</dbReference>